<dbReference type="AlphaFoldDB" id="A0A428SHX7"/>
<feature type="region of interest" description="Disordered" evidence="5">
    <location>
        <begin position="61"/>
        <end position="167"/>
    </location>
</feature>
<dbReference type="PROSITE" id="PS50135">
    <property type="entry name" value="ZF_ZZ_2"/>
    <property type="match status" value="1"/>
</dbReference>
<name>A0A428SHX7_9HYPO</name>
<gene>
    <name evidence="7" type="ORF">CEP52_014913</name>
</gene>
<dbReference type="Gene3D" id="2.60.40.10">
    <property type="entry name" value="Immunoglobulins"/>
    <property type="match status" value="1"/>
</dbReference>
<dbReference type="GO" id="GO:0043130">
    <property type="term" value="F:ubiquitin binding"/>
    <property type="evidence" value="ECO:0007669"/>
    <property type="project" value="TreeGrafter"/>
</dbReference>
<comment type="caution">
    <text evidence="7">The sequence shown here is derived from an EMBL/GenBank/DDBJ whole genome shotgun (WGS) entry which is preliminary data.</text>
</comment>
<feature type="region of interest" description="Disordered" evidence="5">
    <location>
        <begin position="394"/>
        <end position="443"/>
    </location>
</feature>
<feature type="compositionally biased region" description="Low complexity" evidence="5">
    <location>
        <begin position="416"/>
        <end position="442"/>
    </location>
</feature>
<feature type="region of interest" description="Disordered" evidence="5">
    <location>
        <begin position="243"/>
        <end position="266"/>
    </location>
</feature>
<dbReference type="SMART" id="SM00291">
    <property type="entry name" value="ZnF_ZZ"/>
    <property type="match status" value="4"/>
</dbReference>
<accession>A0A428SHX7</accession>
<dbReference type="Pfam" id="PF00569">
    <property type="entry name" value="ZZ"/>
    <property type="match status" value="3"/>
</dbReference>
<feature type="domain" description="ZZ-type" evidence="6">
    <location>
        <begin position="525"/>
        <end position="580"/>
    </location>
</feature>
<dbReference type="InterPro" id="IPR013783">
    <property type="entry name" value="Ig-like_fold"/>
</dbReference>
<dbReference type="PANTHER" id="PTHR20930">
    <property type="entry name" value="OVARIAN CARCINOMA ANTIGEN CA125-RELATED"/>
    <property type="match status" value="1"/>
</dbReference>
<dbReference type="GO" id="GO:0000407">
    <property type="term" value="C:phagophore assembly site"/>
    <property type="evidence" value="ECO:0007669"/>
    <property type="project" value="TreeGrafter"/>
</dbReference>
<keyword evidence="8" id="KW-1185">Reference proteome</keyword>
<dbReference type="STRING" id="1325735.A0A428SHX7"/>
<evidence type="ECO:0000256" key="2">
    <source>
        <dbReference type="ARBA" id="ARBA00022771"/>
    </source>
</evidence>
<feature type="compositionally biased region" description="Basic and acidic residues" evidence="5">
    <location>
        <begin position="850"/>
        <end position="860"/>
    </location>
</feature>
<feature type="compositionally biased region" description="Pro residues" evidence="5">
    <location>
        <begin position="863"/>
        <end position="874"/>
    </location>
</feature>
<dbReference type="InterPro" id="IPR000433">
    <property type="entry name" value="Znf_ZZ"/>
</dbReference>
<feature type="compositionally biased region" description="Basic and acidic residues" evidence="5">
    <location>
        <begin position="72"/>
        <end position="83"/>
    </location>
</feature>
<dbReference type="GO" id="GO:0008270">
    <property type="term" value="F:zinc ion binding"/>
    <property type="evidence" value="ECO:0007669"/>
    <property type="project" value="UniProtKB-KW"/>
</dbReference>
<keyword evidence="3" id="KW-0862">Zinc</keyword>
<evidence type="ECO:0000256" key="4">
    <source>
        <dbReference type="PROSITE-ProRule" id="PRU00228"/>
    </source>
</evidence>
<evidence type="ECO:0000313" key="8">
    <source>
        <dbReference type="Proteomes" id="UP000287144"/>
    </source>
</evidence>
<feature type="compositionally biased region" description="Basic and acidic residues" evidence="5">
    <location>
        <begin position="396"/>
        <end position="406"/>
    </location>
</feature>
<keyword evidence="2 4" id="KW-0863">Zinc-finger</keyword>
<dbReference type="Proteomes" id="UP000287144">
    <property type="component" value="Unassembled WGS sequence"/>
</dbReference>
<feature type="compositionally biased region" description="Acidic residues" evidence="5">
    <location>
        <begin position="1126"/>
        <end position="1141"/>
    </location>
</feature>
<sequence length="1165" mass="128183">MEVVPKYTPLGWNDLVIISSVLRLVLPLAPSAAFIASSFLTSGAPDDGLLRTVELTGPQSLIGDSGTWAWDGDGRTNTEKVPRSTDPLPSAEDNQAPPSAGAPVTSPSYSRDRDKPPVKLPAAAAAAAAGSEWTGPRGSRRSSQPAGSSSISGSSWQHLSTRPRREGRCPCGSFQVLDGLSFNLLLPLPPPPSFLLFPITTPFSFKNPIPPDLRPTSPLPLPHYILPLRDIFTGSILTTGDGRPVTADSLSRPITASSSPPRTSNHQPEHIFIMAAPSHSALDHVITVKVIFEGVTRRTKMPLRDMVPRTLESNLRTFLHIPADLEVTFERYSDSAASYVLLEPGNIPIYKQLYRAAKAKSKLKIRVSIKDLSKTIPKPVSVEDEPETFASPITRKMTEVTPKDTAQESQEEEISALPTPTAEAPAPTPVATTTPPETTLPVRVNPLSRTYNSTLLNDAARYIGERRDTRLDFEARLADFMERQRQSARPHRTCGQAPEAPFSVSKPCDLAASQAPAICPATGATFAVCCNSCEMTIPDVHYHCSTCDDGDFDLCQSCIDQGITCHGKDHWLIKRTTVNGQLVQSTTETIAPKPKPEVKVETTIETKVEPKVEPKIEPKIEPKDEVPSLPHPLFEPLAARWANLGVLRTCNCCVREFAEAEFLHCTVCEDFDLCQSCFGKDAHGHHPKHGFVPAVKDTKMPDHITAKMSPGRNNFHHAICDGCDKYIAGVRHKCLDCPDWDFCSACMKSSKITHHGHRFVPIYEQLTDVRVRTPPPVHIGICCDGPLCCESEAYPNYIRGIRYKCAICSDLDFCANCEATPMNTHNKTHPLIKFKTPVRHVSVTTTGEHQNGEQMREMGDRIPTPPKAPEPEPVPAARSNSINAVRTIVDVKPTEPAPVPVVAKAPEPVVKAEDEKKREASIPVPTPLEELKAVFVRDTVQDGTILPPNHVFEQTWTMRNEGKETWPAGCSVRFVGGDYMGHVDSNHPAGVSELLSASESTVCYAPLAPGQEFPFTVLLRTPARPGKVISYWRLTNPEGERFGHRLWCDVNVRMVKKEVKPEPKPEPEPEVKEPTPVEEPQQEEDSQASSQMIFPKLEKESPVASMHEAAEPAPVVEEPETKEAESADDDWDYSDDGFMTDEEYDILDASDEEYLEEQKKKLATK</sequence>
<dbReference type="Pfam" id="PF16158">
    <property type="entry name" value="N_BRCA1_IG"/>
    <property type="match status" value="1"/>
</dbReference>
<reference evidence="7 8" key="1">
    <citation type="submission" date="2017-06" db="EMBL/GenBank/DDBJ databases">
        <title>Comparative genomic analysis of Ambrosia Fusariam Clade fungi.</title>
        <authorList>
            <person name="Stajich J.E."/>
            <person name="Carrillo J."/>
            <person name="Kijimoto T."/>
            <person name="Eskalen A."/>
            <person name="O'Donnell K."/>
            <person name="Kasson M."/>
        </authorList>
    </citation>
    <scope>NUCLEOTIDE SEQUENCE [LARGE SCALE GENOMIC DNA]</scope>
    <source>
        <strain evidence="7 8">NRRL62579</strain>
    </source>
</reference>
<keyword evidence="1" id="KW-0479">Metal-binding</keyword>
<organism evidence="7 8">
    <name type="scientific">Fusarium oligoseptatum</name>
    <dbReference type="NCBI Taxonomy" id="2604345"/>
    <lineage>
        <taxon>Eukaryota</taxon>
        <taxon>Fungi</taxon>
        <taxon>Dikarya</taxon>
        <taxon>Ascomycota</taxon>
        <taxon>Pezizomycotina</taxon>
        <taxon>Sordariomycetes</taxon>
        <taxon>Hypocreomycetidae</taxon>
        <taxon>Hypocreales</taxon>
        <taxon>Nectriaceae</taxon>
        <taxon>Fusarium</taxon>
        <taxon>Fusarium solani species complex</taxon>
    </lineage>
</organism>
<dbReference type="InterPro" id="IPR041981">
    <property type="entry name" value="ZZZ3_ZZ"/>
</dbReference>
<dbReference type="GO" id="GO:0016236">
    <property type="term" value="P:macroautophagy"/>
    <property type="evidence" value="ECO:0007669"/>
    <property type="project" value="TreeGrafter"/>
</dbReference>
<dbReference type="CDD" id="cd02340">
    <property type="entry name" value="ZZ_NBR1_like"/>
    <property type="match status" value="2"/>
</dbReference>
<dbReference type="EMBL" id="NKCK01000245">
    <property type="protein sequence ID" value="RSL89400.1"/>
    <property type="molecule type" value="Genomic_DNA"/>
</dbReference>
<dbReference type="CDD" id="cd02249">
    <property type="entry name" value="ZZ"/>
    <property type="match status" value="1"/>
</dbReference>
<dbReference type="InterPro" id="IPR043145">
    <property type="entry name" value="Znf_ZZ_sf"/>
</dbReference>
<evidence type="ECO:0000313" key="7">
    <source>
        <dbReference type="EMBL" id="RSL89400.1"/>
    </source>
</evidence>
<evidence type="ECO:0000256" key="3">
    <source>
        <dbReference type="ARBA" id="ARBA00022833"/>
    </source>
</evidence>
<dbReference type="CDD" id="cd14947">
    <property type="entry name" value="NBR1_like"/>
    <property type="match status" value="1"/>
</dbReference>
<proteinExistence type="predicted"/>
<feature type="compositionally biased region" description="Polar residues" evidence="5">
    <location>
        <begin position="248"/>
        <end position="266"/>
    </location>
</feature>
<evidence type="ECO:0000259" key="6">
    <source>
        <dbReference type="PROSITE" id="PS50135"/>
    </source>
</evidence>
<feature type="compositionally biased region" description="Low complexity" evidence="5">
    <location>
        <begin position="141"/>
        <end position="155"/>
    </location>
</feature>
<feature type="region of interest" description="Disordered" evidence="5">
    <location>
        <begin position="844"/>
        <end position="877"/>
    </location>
</feature>
<evidence type="ECO:0000256" key="5">
    <source>
        <dbReference type="SAM" id="MobiDB-lite"/>
    </source>
</evidence>
<protein>
    <recommendedName>
        <fullName evidence="6">ZZ-type domain-containing protein</fullName>
    </recommendedName>
</protein>
<dbReference type="SUPFAM" id="SSF57850">
    <property type="entry name" value="RING/U-box"/>
    <property type="match status" value="4"/>
</dbReference>
<feature type="compositionally biased region" description="Basic and acidic residues" evidence="5">
    <location>
        <begin position="1058"/>
        <end position="1075"/>
    </location>
</feature>
<dbReference type="Gene3D" id="3.30.60.90">
    <property type="match status" value="4"/>
</dbReference>
<feature type="region of interest" description="Disordered" evidence="5">
    <location>
        <begin position="1058"/>
        <end position="1141"/>
    </location>
</feature>
<evidence type="ECO:0000256" key="1">
    <source>
        <dbReference type="ARBA" id="ARBA00022723"/>
    </source>
</evidence>
<dbReference type="CDD" id="cd02341">
    <property type="entry name" value="ZZ_ZZZ3"/>
    <property type="match status" value="1"/>
</dbReference>
<dbReference type="PANTHER" id="PTHR20930:SF0">
    <property type="entry name" value="PROTEIN ILRUN"/>
    <property type="match status" value="1"/>
</dbReference>
<dbReference type="InterPro" id="IPR032350">
    <property type="entry name" value="Nbr1_FW"/>
</dbReference>